<evidence type="ECO:0000313" key="2">
    <source>
        <dbReference type="Proteomes" id="UP001240150"/>
    </source>
</evidence>
<keyword evidence="2" id="KW-1185">Reference proteome</keyword>
<dbReference type="Proteomes" id="UP001240150">
    <property type="component" value="Chromosome"/>
</dbReference>
<reference evidence="1 2" key="1">
    <citation type="submission" date="2023-06" db="EMBL/GenBank/DDBJ databases">
        <authorList>
            <person name="Yushchuk O."/>
            <person name="Binda E."/>
            <person name="Ruckert-Reed C."/>
            <person name="Fedorenko V."/>
            <person name="Kalinowski J."/>
            <person name="Marinelli F."/>
        </authorList>
    </citation>
    <scope>NUCLEOTIDE SEQUENCE [LARGE SCALE GENOMIC DNA]</scope>
    <source>
        <strain evidence="1 2">NRRL 3884</strain>
    </source>
</reference>
<protein>
    <submittedName>
        <fullName evidence="1">Uncharacterized protein</fullName>
    </submittedName>
</protein>
<sequence>MLMLRELTTLADLGLIGLVLDWRARLGKLLHGPEPTLAQATRAAVAVGGLQDCALQFPDAPEDDLRRAAVDAACAALGLDRHS</sequence>
<dbReference type="RefSeq" id="WP_284920465.1">
    <property type="nucleotide sequence ID" value="NZ_CP126980.1"/>
</dbReference>
<evidence type="ECO:0000313" key="1">
    <source>
        <dbReference type="EMBL" id="WIM99026.1"/>
    </source>
</evidence>
<accession>A0ABY8WMA8</accession>
<name>A0ABY8WMA8_9ACTN</name>
<organism evidence="1 2">
    <name type="scientific">Actinoplanes oblitus</name>
    <dbReference type="NCBI Taxonomy" id="3040509"/>
    <lineage>
        <taxon>Bacteria</taxon>
        <taxon>Bacillati</taxon>
        <taxon>Actinomycetota</taxon>
        <taxon>Actinomycetes</taxon>
        <taxon>Micromonosporales</taxon>
        <taxon>Micromonosporaceae</taxon>
        <taxon>Actinoplanes</taxon>
    </lineage>
</organism>
<proteinExistence type="predicted"/>
<dbReference type="EMBL" id="CP126980">
    <property type="protein sequence ID" value="WIM99026.1"/>
    <property type="molecule type" value="Genomic_DNA"/>
</dbReference>
<gene>
    <name evidence="1" type="ORF">ACTOB_002655</name>
</gene>